<gene>
    <name evidence="1" type="ORF">D9619_013605</name>
</gene>
<name>A0A8H5F8X6_9AGAR</name>
<reference evidence="1 2" key="1">
    <citation type="journal article" date="2020" name="ISME J.">
        <title>Uncovering the hidden diversity of litter-decomposition mechanisms in mushroom-forming fungi.</title>
        <authorList>
            <person name="Floudas D."/>
            <person name="Bentzer J."/>
            <person name="Ahren D."/>
            <person name="Johansson T."/>
            <person name="Persson P."/>
            <person name="Tunlid A."/>
        </authorList>
    </citation>
    <scope>NUCLEOTIDE SEQUENCE [LARGE SCALE GENOMIC DNA]</scope>
    <source>
        <strain evidence="1 2">CBS 101986</strain>
    </source>
</reference>
<keyword evidence="2" id="KW-1185">Reference proteome</keyword>
<proteinExistence type="predicted"/>
<dbReference type="EMBL" id="JAACJJ010000006">
    <property type="protein sequence ID" value="KAF5328091.1"/>
    <property type="molecule type" value="Genomic_DNA"/>
</dbReference>
<dbReference type="AlphaFoldDB" id="A0A8H5F8X6"/>
<organism evidence="1 2">
    <name type="scientific">Psilocybe cf. subviscida</name>
    <dbReference type="NCBI Taxonomy" id="2480587"/>
    <lineage>
        <taxon>Eukaryota</taxon>
        <taxon>Fungi</taxon>
        <taxon>Dikarya</taxon>
        <taxon>Basidiomycota</taxon>
        <taxon>Agaricomycotina</taxon>
        <taxon>Agaricomycetes</taxon>
        <taxon>Agaricomycetidae</taxon>
        <taxon>Agaricales</taxon>
        <taxon>Agaricineae</taxon>
        <taxon>Strophariaceae</taxon>
        <taxon>Psilocybe</taxon>
    </lineage>
</organism>
<protein>
    <submittedName>
        <fullName evidence="1">Uncharacterized protein</fullName>
    </submittedName>
</protein>
<accession>A0A8H5F8X6</accession>
<dbReference type="Proteomes" id="UP000567179">
    <property type="component" value="Unassembled WGS sequence"/>
</dbReference>
<comment type="caution">
    <text evidence="1">The sequence shown here is derived from an EMBL/GenBank/DDBJ whole genome shotgun (WGS) entry which is preliminary data.</text>
</comment>
<sequence length="124" mass="13764">MDIIEDDTAVDVGPARSSSLLRLFPVLSPSSHPPSLFALLPALRFSIPLLYHLRRRYGCGQCKTADAQARDSHHTGNAFNLCSKYNHLRAVAAVISMNGRLIMDDDTDLNNHAGPERDRRTHTI</sequence>
<evidence type="ECO:0000313" key="1">
    <source>
        <dbReference type="EMBL" id="KAF5328091.1"/>
    </source>
</evidence>
<evidence type="ECO:0000313" key="2">
    <source>
        <dbReference type="Proteomes" id="UP000567179"/>
    </source>
</evidence>